<dbReference type="InterPro" id="IPR036191">
    <property type="entry name" value="RRF_sf"/>
</dbReference>
<evidence type="ECO:0000256" key="2">
    <source>
        <dbReference type="ARBA" id="ARBA00022917"/>
    </source>
</evidence>
<evidence type="ECO:0000256" key="1">
    <source>
        <dbReference type="ARBA" id="ARBA00005912"/>
    </source>
</evidence>
<dbReference type="EMBL" id="MFGJ01000007">
    <property type="protein sequence ID" value="OGF31748.1"/>
    <property type="molecule type" value="Genomic_DNA"/>
</dbReference>
<proteinExistence type="inferred from homology"/>
<evidence type="ECO:0000256" key="3">
    <source>
        <dbReference type="HAMAP-Rule" id="MF_00040"/>
    </source>
</evidence>
<comment type="subcellular location">
    <subcellularLocation>
        <location evidence="3">Cytoplasm</location>
    </subcellularLocation>
</comment>
<comment type="similarity">
    <text evidence="1 3">Belongs to the RRF family.</text>
</comment>
<dbReference type="GO" id="GO:0043023">
    <property type="term" value="F:ribosomal large subunit binding"/>
    <property type="evidence" value="ECO:0007669"/>
    <property type="project" value="TreeGrafter"/>
</dbReference>
<comment type="function">
    <text evidence="3">Responsible for the release of ribosomes from messenger RNA at the termination of protein biosynthesis. May increase the efficiency of translation by recycling ribosomes from one round of translation to another.</text>
</comment>
<evidence type="ECO:0000256" key="4">
    <source>
        <dbReference type="SAM" id="Coils"/>
    </source>
</evidence>
<dbReference type="Gene3D" id="1.10.132.20">
    <property type="entry name" value="Ribosome-recycling factor"/>
    <property type="match status" value="1"/>
</dbReference>
<name>A0A1F5SYF1_9BACT</name>
<dbReference type="Pfam" id="PF01765">
    <property type="entry name" value="RRF"/>
    <property type="match status" value="1"/>
</dbReference>
<dbReference type="InterPro" id="IPR023584">
    <property type="entry name" value="Ribosome_recyc_fac_dom"/>
</dbReference>
<dbReference type="GO" id="GO:0005737">
    <property type="term" value="C:cytoplasm"/>
    <property type="evidence" value="ECO:0007669"/>
    <property type="project" value="UniProtKB-SubCell"/>
</dbReference>
<gene>
    <name evidence="3" type="primary">frr</name>
    <name evidence="6" type="ORF">A2478_04655</name>
</gene>
<dbReference type="NCBIfam" id="TIGR00496">
    <property type="entry name" value="frr"/>
    <property type="match status" value="1"/>
</dbReference>
<evidence type="ECO:0000259" key="5">
    <source>
        <dbReference type="Pfam" id="PF01765"/>
    </source>
</evidence>
<organism evidence="6 7">
    <name type="scientific">Candidatus Falkowbacteria bacterium RIFOXYC2_FULL_36_12</name>
    <dbReference type="NCBI Taxonomy" id="1798002"/>
    <lineage>
        <taxon>Bacteria</taxon>
        <taxon>Candidatus Falkowiibacteriota</taxon>
    </lineage>
</organism>
<keyword evidence="2 3" id="KW-0648">Protein biosynthesis</keyword>
<dbReference type="SUPFAM" id="SSF55194">
    <property type="entry name" value="Ribosome recycling factor, RRF"/>
    <property type="match status" value="1"/>
</dbReference>
<keyword evidence="3" id="KW-0963">Cytoplasm</keyword>
<protein>
    <recommendedName>
        <fullName evidence="3">Ribosome-recycling factor</fullName>
        <shortName evidence="3">RRF</shortName>
    </recommendedName>
    <alternativeName>
        <fullName evidence="3">Ribosome-releasing factor</fullName>
    </alternativeName>
</protein>
<dbReference type="InterPro" id="IPR002661">
    <property type="entry name" value="Ribosome_recyc_fac"/>
</dbReference>
<reference evidence="6 7" key="1">
    <citation type="journal article" date="2016" name="Nat. Commun.">
        <title>Thousands of microbial genomes shed light on interconnected biogeochemical processes in an aquifer system.</title>
        <authorList>
            <person name="Anantharaman K."/>
            <person name="Brown C.T."/>
            <person name="Hug L.A."/>
            <person name="Sharon I."/>
            <person name="Castelle C.J."/>
            <person name="Probst A.J."/>
            <person name="Thomas B.C."/>
            <person name="Singh A."/>
            <person name="Wilkins M.J."/>
            <person name="Karaoz U."/>
            <person name="Brodie E.L."/>
            <person name="Williams K.H."/>
            <person name="Hubbard S.S."/>
            <person name="Banfield J.F."/>
        </authorList>
    </citation>
    <scope>NUCLEOTIDE SEQUENCE [LARGE SCALE GENOMIC DNA]</scope>
</reference>
<dbReference type="Gene3D" id="3.30.1360.40">
    <property type="match status" value="1"/>
</dbReference>
<comment type="caution">
    <text evidence="6">The sequence shown here is derived from an EMBL/GenBank/DDBJ whole genome shotgun (WGS) entry which is preliminary data.</text>
</comment>
<sequence length="184" mass="21198">MNQYLKNIQPEVDKTIEHFKQELSSIRTGRANPTMIERVNVIAYGTPTPLMQLASIAVPEARSMRVEPWDKSLTKEIEKALVSADLGVSVSIDGSVVRVTMPLMTEENRRDLIKILKEKLEHTRISIRSIREKTKEDIVSAEKNKQITEDDKFDFQKELDKEVENWNKKLNDMAEAKEKEVMTV</sequence>
<evidence type="ECO:0000313" key="6">
    <source>
        <dbReference type="EMBL" id="OGF31748.1"/>
    </source>
</evidence>
<feature type="domain" description="Ribosome recycling factor" evidence="5">
    <location>
        <begin position="19"/>
        <end position="182"/>
    </location>
</feature>
<dbReference type="PANTHER" id="PTHR20982:SF3">
    <property type="entry name" value="MITOCHONDRIAL RIBOSOME RECYCLING FACTOR PSEUDO 1"/>
    <property type="match status" value="1"/>
</dbReference>
<dbReference type="AlphaFoldDB" id="A0A1F5SYF1"/>
<dbReference type="PANTHER" id="PTHR20982">
    <property type="entry name" value="RIBOSOME RECYCLING FACTOR"/>
    <property type="match status" value="1"/>
</dbReference>
<dbReference type="GO" id="GO:0006415">
    <property type="term" value="P:translational termination"/>
    <property type="evidence" value="ECO:0007669"/>
    <property type="project" value="UniProtKB-UniRule"/>
</dbReference>
<accession>A0A1F5SYF1</accession>
<feature type="coiled-coil region" evidence="4">
    <location>
        <begin position="113"/>
        <end position="176"/>
    </location>
</feature>
<evidence type="ECO:0000313" key="7">
    <source>
        <dbReference type="Proteomes" id="UP000179001"/>
    </source>
</evidence>
<dbReference type="Proteomes" id="UP000179001">
    <property type="component" value="Unassembled WGS sequence"/>
</dbReference>
<keyword evidence="4" id="KW-0175">Coiled coil</keyword>
<dbReference type="STRING" id="1798002.A2478_04655"/>
<dbReference type="FunFam" id="3.30.1360.40:FF:000001">
    <property type="entry name" value="Ribosome-recycling factor"/>
    <property type="match status" value="1"/>
</dbReference>
<dbReference type="HAMAP" id="MF_00040">
    <property type="entry name" value="RRF"/>
    <property type="match status" value="1"/>
</dbReference>